<dbReference type="InterPro" id="IPR019758">
    <property type="entry name" value="Pept_S26A_signal_pept_1_CS"/>
</dbReference>
<dbReference type="SUPFAM" id="SSF51306">
    <property type="entry name" value="LexA/Signal peptidase"/>
    <property type="match status" value="1"/>
</dbReference>
<evidence type="ECO:0000256" key="1">
    <source>
        <dbReference type="ARBA" id="ARBA00000677"/>
    </source>
</evidence>
<sequence>MKEKALDSGQDSAEEFSPWKEYLKAAVIALALALFIRAFIVQAYKIPSESMLQTLQVGDHLLVNKLVYLFNNPERGDIIVFKYPRDPKRDFVKRVIGLPGETLKLAHNTIYINGKPLVEPYAIYQDRYAPSNFGPITVPPEHLFMMGDNRDNSQDSRVWGPLDINKIRGKAFIIHWSWKGDSFGVRWSRVGKLLL</sequence>
<dbReference type="PRINTS" id="PR00727">
    <property type="entry name" value="LEADERPTASE"/>
</dbReference>
<comment type="similarity">
    <text evidence="2">Belongs to the peptidase S26 family.</text>
</comment>
<dbReference type="InterPro" id="IPR019757">
    <property type="entry name" value="Pept_S26A_signal_pept_1_Lys-AS"/>
</dbReference>
<dbReference type="Gene3D" id="2.10.109.10">
    <property type="entry name" value="Umud Fragment, subunit A"/>
    <property type="match status" value="1"/>
</dbReference>
<organism evidence="7">
    <name type="scientific">hydrothermal vent metagenome</name>
    <dbReference type="NCBI Taxonomy" id="652676"/>
    <lineage>
        <taxon>unclassified sequences</taxon>
        <taxon>metagenomes</taxon>
        <taxon>ecological metagenomes</taxon>
    </lineage>
</organism>
<dbReference type="InterPro" id="IPR000223">
    <property type="entry name" value="Pept_S26A_signal_pept_1"/>
</dbReference>
<dbReference type="EMBL" id="UOGA01000166">
    <property type="protein sequence ID" value="VAX20034.1"/>
    <property type="molecule type" value="Genomic_DNA"/>
</dbReference>
<dbReference type="GO" id="GO:0006465">
    <property type="term" value="P:signal peptide processing"/>
    <property type="evidence" value="ECO:0007669"/>
    <property type="project" value="InterPro"/>
</dbReference>
<feature type="transmembrane region" description="Helical" evidence="5">
    <location>
        <begin position="22"/>
        <end position="41"/>
    </location>
</feature>
<dbReference type="PROSITE" id="PS00761">
    <property type="entry name" value="SPASE_I_3"/>
    <property type="match status" value="1"/>
</dbReference>
<evidence type="ECO:0000256" key="3">
    <source>
        <dbReference type="ARBA" id="ARBA00013208"/>
    </source>
</evidence>
<keyword evidence="5" id="KW-1133">Transmembrane helix</keyword>
<name>A0A3B1C7U9_9ZZZZ</name>
<keyword evidence="5" id="KW-0472">Membrane</keyword>
<dbReference type="PANTHER" id="PTHR43390:SF1">
    <property type="entry name" value="CHLOROPLAST PROCESSING PEPTIDASE"/>
    <property type="match status" value="1"/>
</dbReference>
<dbReference type="GO" id="GO:0004252">
    <property type="term" value="F:serine-type endopeptidase activity"/>
    <property type="evidence" value="ECO:0007669"/>
    <property type="project" value="InterPro"/>
</dbReference>
<dbReference type="CDD" id="cd06530">
    <property type="entry name" value="S26_SPase_I"/>
    <property type="match status" value="1"/>
</dbReference>
<dbReference type="AlphaFoldDB" id="A0A3B1C7U9"/>
<dbReference type="GO" id="GO:0009003">
    <property type="term" value="F:signal peptidase activity"/>
    <property type="evidence" value="ECO:0007669"/>
    <property type="project" value="UniProtKB-EC"/>
</dbReference>
<feature type="domain" description="Peptidase S26" evidence="6">
    <location>
        <begin position="19"/>
        <end position="176"/>
    </location>
</feature>
<accession>A0A3B1C7U9</accession>
<dbReference type="EC" id="3.4.21.89" evidence="3"/>
<dbReference type="PANTHER" id="PTHR43390">
    <property type="entry name" value="SIGNAL PEPTIDASE I"/>
    <property type="match status" value="1"/>
</dbReference>
<keyword evidence="4 7" id="KW-0378">Hydrolase</keyword>
<dbReference type="GO" id="GO:0016020">
    <property type="term" value="C:membrane"/>
    <property type="evidence" value="ECO:0007669"/>
    <property type="project" value="InterPro"/>
</dbReference>
<dbReference type="InterPro" id="IPR036286">
    <property type="entry name" value="LexA/Signal_pep-like_sf"/>
</dbReference>
<protein>
    <recommendedName>
        <fullName evidence="3">signal peptidase I</fullName>
        <ecNumber evidence="3">3.4.21.89</ecNumber>
    </recommendedName>
</protein>
<evidence type="ECO:0000256" key="4">
    <source>
        <dbReference type="ARBA" id="ARBA00022801"/>
    </source>
</evidence>
<evidence type="ECO:0000313" key="7">
    <source>
        <dbReference type="EMBL" id="VAX20034.1"/>
    </source>
</evidence>
<dbReference type="Pfam" id="PF10502">
    <property type="entry name" value="Peptidase_S26"/>
    <property type="match status" value="1"/>
</dbReference>
<evidence type="ECO:0000256" key="5">
    <source>
        <dbReference type="SAM" id="Phobius"/>
    </source>
</evidence>
<keyword evidence="5" id="KW-0812">Transmembrane</keyword>
<proteinExistence type="inferred from homology"/>
<dbReference type="InterPro" id="IPR019533">
    <property type="entry name" value="Peptidase_S26"/>
</dbReference>
<reference evidence="7" key="1">
    <citation type="submission" date="2018-06" db="EMBL/GenBank/DDBJ databases">
        <authorList>
            <person name="Zhirakovskaya E."/>
        </authorList>
    </citation>
    <scope>NUCLEOTIDE SEQUENCE</scope>
</reference>
<gene>
    <name evidence="7" type="ORF">MNBD_NITROSPINAE04-2725</name>
</gene>
<evidence type="ECO:0000259" key="6">
    <source>
        <dbReference type="Pfam" id="PF10502"/>
    </source>
</evidence>
<comment type="catalytic activity">
    <reaction evidence="1">
        <text>Cleavage of hydrophobic, N-terminal signal or leader sequences from secreted and periplasmic proteins.</text>
        <dbReference type="EC" id="3.4.21.89"/>
    </reaction>
</comment>
<evidence type="ECO:0000256" key="2">
    <source>
        <dbReference type="ARBA" id="ARBA00009370"/>
    </source>
</evidence>
<dbReference type="NCBIfam" id="TIGR02227">
    <property type="entry name" value="sigpep_I_bact"/>
    <property type="match status" value="1"/>
</dbReference>
<dbReference type="PROSITE" id="PS00760">
    <property type="entry name" value="SPASE_I_2"/>
    <property type="match status" value="1"/>
</dbReference>